<name>A0ABY6JJT4_9ENTR</name>
<feature type="chain" id="PRO_5045975819" description="Phosphate starvation-inducible protein PsiF" evidence="2">
    <location>
        <begin position="22"/>
        <end position="104"/>
    </location>
</feature>
<keyword evidence="4" id="KW-1185">Reference proteome</keyword>
<evidence type="ECO:0000256" key="1">
    <source>
        <dbReference type="SAM" id="MobiDB-lite"/>
    </source>
</evidence>
<sequence>MKITLLPAALLGMTLACGVQAEEKQPTPQQQRMTSCNERASADALKGDERKAFMSNCLKNDRDKEKGLTPQQQKMRECSNQATQQSLKGQDRTKFMSGCLKKSA</sequence>
<dbReference type="InterPro" id="IPR011690">
    <property type="entry name" value="P_starv_induced_PsiF"/>
</dbReference>
<dbReference type="PROSITE" id="PS51257">
    <property type="entry name" value="PROKAR_LIPOPROTEIN"/>
    <property type="match status" value="1"/>
</dbReference>
<keyword evidence="2" id="KW-0732">Signal</keyword>
<reference evidence="3 4" key="1">
    <citation type="submission" date="2021-05" db="EMBL/GenBank/DDBJ databases">
        <title>Isolation, identification, and the growth promoting effects of Pantoea dispersa strain YSD J2 from the aboveground leaves of Cyperus esculentus L.Var. Sativus.</title>
        <authorList>
            <person name="Wang S."/>
            <person name="Tang X.M."/>
            <person name="Huang Y.N."/>
        </authorList>
    </citation>
    <scope>NUCLEOTIDE SEQUENCE [LARGE SCALE GENOMIC DNA]</scope>
    <source>
        <strain evidence="4">YSD YN2</strain>
    </source>
</reference>
<feature type="region of interest" description="Disordered" evidence="1">
    <location>
        <begin position="61"/>
        <end position="104"/>
    </location>
</feature>
<evidence type="ECO:0000313" key="3">
    <source>
        <dbReference type="EMBL" id="UYU32748.1"/>
    </source>
</evidence>
<feature type="signal peptide" evidence="2">
    <location>
        <begin position="1"/>
        <end position="21"/>
    </location>
</feature>
<dbReference type="Proteomes" id="UP001156318">
    <property type="component" value="Chromosome"/>
</dbReference>
<dbReference type="Pfam" id="PF07769">
    <property type="entry name" value="PsiF_repeat"/>
    <property type="match status" value="2"/>
</dbReference>
<protein>
    <recommendedName>
        <fullName evidence="5">Phosphate starvation-inducible protein PsiF</fullName>
    </recommendedName>
</protein>
<accession>A0ABY6JJT4</accession>
<dbReference type="EMBL" id="CP074352">
    <property type="protein sequence ID" value="UYU32748.1"/>
    <property type="molecule type" value="Genomic_DNA"/>
</dbReference>
<evidence type="ECO:0000313" key="4">
    <source>
        <dbReference type="Proteomes" id="UP001156318"/>
    </source>
</evidence>
<gene>
    <name evidence="3" type="ORF">KFZ77_04320</name>
</gene>
<dbReference type="RefSeq" id="WP_264385531.1">
    <property type="nucleotide sequence ID" value="NZ_CP074352.1"/>
</dbReference>
<evidence type="ECO:0000256" key="2">
    <source>
        <dbReference type="SAM" id="SignalP"/>
    </source>
</evidence>
<evidence type="ECO:0008006" key="5">
    <source>
        <dbReference type="Google" id="ProtNLM"/>
    </source>
</evidence>
<organism evidence="3 4">
    <name type="scientific">Siccibacter colletis</name>
    <dbReference type="NCBI Taxonomy" id="1505757"/>
    <lineage>
        <taxon>Bacteria</taxon>
        <taxon>Pseudomonadati</taxon>
        <taxon>Pseudomonadota</taxon>
        <taxon>Gammaproteobacteria</taxon>
        <taxon>Enterobacterales</taxon>
        <taxon>Enterobacteriaceae</taxon>
        <taxon>Siccibacter</taxon>
    </lineage>
</organism>
<proteinExistence type="predicted"/>
<feature type="compositionally biased region" description="Polar residues" evidence="1">
    <location>
        <begin position="69"/>
        <end position="88"/>
    </location>
</feature>